<evidence type="ECO:0000256" key="6">
    <source>
        <dbReference type="ARBA" id="ARBA00022676"/>
    </source>
</evidence>
<evidence type="ECO:0000256" key="4">
    <source>
        <dbReference type="ARBA" id="ARBA00009000"/>
    </source>
</evidence>
<dbReference type="InterPro" id="IPR037439">
    <property type="entry name" value="Branching_enzy"/>
</dbReference>
<dbReference type="InterPro" id="IPR013783">
    <property type="entry name" value="Ig-like_fold"/>
</dbReference>
<organism evidence="13 14">
    <name type="scientific">Rhodopseudomonas palustris</name>
    <dbReference type="NCBI Taxonomy" id="1076"/>
    <lineage>
        <taxon>Bacteria</taxon>
        <taxon>Pseudomonadati</taxon>
        <taxon>Pseudomonadota</taxon>
        <taxon>Alphaproteobacteria</taxon>
        <taxon>Hyphomicrobiales</taxon>
        <taxon>Nitrobacteraceae</taxon>
        <taxon>Rhodopseudomonas</taxon>
    </lineage>
</organism>
<dbReference type="Gene3D" id="2.60.40.10">
    <property type="entry name" value="Immunoglobulins"/>
    <property type="match status" value="2"/>
</dbReference>
<evidence type="ECO:0000256" key="5">
    <source>
        <dbReference type="ARBA" id="ARBA00022600"/>
    </source>
</evidence>
<dbReference type="PANTHER" id="PTHR43651">
    <property type="entry name" value="1,4-ALPHA-GLUCAN-BRANCHING ENZYME"/>
    <property type="match status" value="1"/>
</dbReference>
<dbReference type="CDD" id="cd11322">
    <property type="entry name" value="AmyAc_Glg_BE"/>
    <property type="match status" value="1"/>
</dbReference>
<comment type="similarity">
    <text evidence="4 10">Belongs to the glycosyl hydrolase 13 family. GlgB subfamily.</text>
</comment>
<comment type="catalytic activity">
    <reaction evidence="1 10">
        <text>Transfers a segment of a (1-&gt;4)-alpha-D-glucan chain to a primary hydroxy group in a similar glucan chain.</text>
        <dbReference type="EC" id="2.4.1.18"/>
    </reaction>
</comment>
<dbReference type="Pfam" id="PF00128">
    <property type="entry name" value="Alpha-amylase"/>
    <property type="match status" value="1"/>
</dbReference>
<dbReference type="Gene3D" id="3.20.20.80">
    <property type="entry name" value="Glycosidases"/>
    <property type="match status" value="1"/>
</dbReference>
<dbReference type="GO" id="GO:0005829">
    <property type="term" value="C:cytosol"/>
    <property type="evidence" value="ECO:0007669"/>
    <property type="project" value="TreeGrafter"/>
</dbReference>
<dbReference type="GO" id="GO:0043169">
    <property type="term" value="F:cation binding"/>
    <property type="evidence" value="ECO:0007669"/>
    <property type="project" value="InterPro"/>
</dbReference>
<dbReference type="InterPro" id="IPR014756">
    <property type="entry name" value="Ig_E-set"/>
</dbReference>
<proteinExistence type="inferred from homology"/>
<name>A0A933RVZ7_RHOPL</name>
<keyword evidence="5 10" id="KW-0321">Glycogen metabolism</keyword>
<dbReference type="CDD" id="cd02855">
    <property type="entry name" value="E_set_GBE_prok_N"/>
    <property type="match status" value="1"/>
</dbReference>
<keyword evidence="9 10" id="KW-0119">Carbohydrate metabolism</keyword>
<comment type="subunit">
    <text evidence="10">Monomer.</text>
</comment>
<dbReference type="NCBIfam" id="NF003811">
    <property type="entry name" value="PRK05402.1"/>
    <property type="match status" value="1"/>
</dbReference>
<reference evidence="13" key="1">
    <citation type="submission" date="2020-07" db="EMBL/GenBank/DDBJ databases">
        <title>Huge and variable diversity of episymbiotic CPR bacteria and DPANN archaea in groundwater ecosystems.</title>
        <authorList>
            <person name="He C.Y."/>
            <person name="Keren R."/>
            <person name="Whittaker M."/>
            <person name="Farag I.F."/>
            <person name="Doudna J."/>
            <person name="Cate J.H.D."/>
            <person name="Banfield J.F."/>
        </authorList>
    </citation>
    <scope>NUCLEOTIDE SEQUENCE</scope>
    <source>
        <strain evidence="13">NC_groundwater_1818_Pr3_B-0.1um_66_35</strain>
    </source>
</reference>
<dbReference type="InterPro" id="IPR013780">
    <property type="entry name" value="Glyco_hydro_b"/>
</dbReference>
<evidence type="ECO:0000259" key="12">
    <source>
        <dbReference type="SMART" id="SM00642"/>
    </source>
</evidence>
<dbReference type="Pfam" id="PF02922">
    <property type="entry name" value="CBM_48"/>
    <property type="match status" value="1"/>
</dbReference>
<evidence type="ECO:0000256" key="10">
    <source>
        <dbReference type="HAMAP-Rule" id="MF_00685"/>
    </source>
</evidence>
<dbReference type="EMBL" id="JACRJB010000019">
    <property type="protein sequence ID" value="MBI5129226.1"/>
    <property type="molecule type" value="Genomic_DNA"/>
</dbReference>
<dbReference type="PIRSF" id="PIRSF000463">
    <property type="entry name" value="GlgB"/>
    <property type="match status" value="1"/>
</dbReference>
<dbReference type="InterPro" id="IPR004193">
    <property type="entry name" value="Glyco_hydro_13_N"/>
</dbReference>
<dbReference type="SUPFAM" id="SSF81296">
    <property type="entry name" value="E set domains"/>
    <property type="match status" value="1"/>
</dbReference>
<protein>
    <recommendedName>
        <fullName evidence="10">1,4-alpha-glucan branching enzyme GlgB</fullName>
        <ecNumber evidence="10">2.4.1.18</ecNumber>
    </recommendedName>
    <alternativeName>
        <fullName evidence="10">1,4-alpha-D-glucan:1,4-alpha-D-glucan 6-glucosyl-transferase</fullName>
    </alternativeName>
    <alternativeName>
        <fullName evidence="10">Alpha-(1-&gt;4)-glucan branching enzyme</fullName>
    </alternativeName>
    <alternativeName>
        <fullName evidence="10">Glycogen branching enzyme</fullName>
        <shortName evidence="10">BE</shortName>
    </alternativeName>
</protein>
<feature type="domain" description="Glycosyl hydrolase family 13 catalytic" evidence="12">
    <location>
        <begin position="242"/>
        <end position="609"/>
    </location>
</feature>
<dbReference type="FunFam" id="2.60.40.1180:FF:000002">
    <property type="entry name" value="1,4-alpha-glucan branching enzyme GlgB"/>
    <property type="match status" value="1"/>
</dbReference>
<dbReference type="InterPro" id="IPR017853">
    <property type="entry name" value="GH"/>
</dbReference>
<dbReference type="SMART" id="SM00642">
    <property type="entry name" value="Aamy"/>
    <property type="match status" value="1"/>
</dbReference>
<dbReference type="SUPFAM" id="SSF51011">
    <property type="entry name" value="Glycosyl hydrolase domain"/>
    <property type="match status" value="1"/>
</dbReference>
<accession>A0A933RVZ7</accession>
<feature type="active site" description="Nucleophile" evidence="10 11">
    <location>
        <position position="399"/>
    </location>
</feature>
<comment type="caution">
    <text evidence="13">The sequence shown here is derived from an EMBL/GenBank/DDBJ whole genome shotgun (WGS) entry which is preliminary data.</text>
</comment>
<dbReference type="GO" id="GO:0003844">
    <property type="term" value="F:1,4-alpha-glucan branching enzyme activity"/>
    <property type="evidence" value="ECO:0007669"/>
    <property type="project" value="UniProtKB-UniRule"/>
</dbReference>
<keyword evidence="6 10" id="KW-0328">Glycosyltransferase</keyword>
<dbReference type="InterPro" id="IPR054169">
    <property type="entry name" value="GlgB_N"/>
</dbReference>
<evidence type="ECO:0000256" key="7">
    <source>
        <dbReference type="ARBA" id="ARBA00022679"/>
    </source>
</evidence>
<keyword evidence="7 10" id="KW-0808">Transferase</keyword>
<dbReference type="NCBIfam" id="TIGR01515">
    <property type="entry name" value="branching_enzym"/>
    <property type="match status" value="1"/>
</dbReference>
<evidence type="ECO:0000256" key="2">
    <source>
        <dbReference type="ARBA" id="ARBA00002953"/>
    </source>
</evidence>
<evidence type="ECO:0000256" key="9">
    <source>
        <dbReference type="ARBA" id="ARBA00023277"/>
    </source>
</evidence>
<dbReference type="InterPro" id="IPR044143">
    <property type="entry name" value="GlgB_N_E_set_prok"/>
</dbReference>
<dbReference type="FunFam" id="2.60.40.10:FF:000169">
    <property type="entry name" value="1,4-alpha-glucan branching enzyme GlgB"/>
    <property type="match status" value="1"/>
</dbReference>
<evidence type="ECO:0000256" key="8">
    <source>
        <dbReference type="ARBA" id="ARBA00023056"/>
    </source>
</evidence>
<dbReference type="SUPFAM" id="SSF51445">
    <property type="entry name" value="(Trans)glycosidases"/>
    <property type="match status" value="1"/>
</dbReference>
<dbReference type="NCBIfam" id="NF008967">
    <property type="entry name" value="PRK12313.1"/>
    <property type="match status" value="1"/>
</dbReference>
<dbReference type="Proteomes" id="UP000782519">
    <property type="component" value="Unassembled WGS sequence"/>
</dbReference>
<dbReference type="FunFam" id="3.20.20.80:FF:000003">
    <property type="entry name" value="1,4-alpha-glucan branching enzyme GlgB"/>
    <property type="match status" value="1"/>
</dbReference>
<feature type="active site" description="Proton donor" evidence="10 11">
    <location>
        <position position="452"/>
    </location>
</feature>
<comment type="pathway">
    <text evidence="3 10">Glycan biosynthesis; glycogen biosynthesis.</text>
</comment>
<dbReference type="InterPro" id="IPR006048">
    <property type="entry name" value="A-amylase/branching_C"/>
</dbReference>
<dbReference type="GO" id="GO:0005978">
    <property type="term" value="P:glycogen biosynthetic process"/>
    <property type="evidence" value="ECO:0007669"/>
    <property type="project" value="UniProtKB-UniRule"/>
</dbReference>
<dbReference type="InterPro" id="IPR006047">
    <property type="entry name" value="GH13_cat_dom"/>
</dbReference>
<dbReference type="Pfam" id="PF22019">
    <property type="entry name" value="GlgB_N"/>
    <property type="match status" value="1"/>
</dbReference>
<dbReference type="HAMAP" id="MF_00685">
    <property type="entry name" value="GlgB"/>
    <property type="match status" value="1"/>
</dbReference>
<evidence type="ECO:0000313" key="13">
    <source>
        <dbReference type="EMBL" id="MBI5129226.1"/>
    </source>
</evidence>
<sequence>MTVQLTDEAYAVLEGRHADPFRYLGPHPENDRVVVRALLPDAASVEAVGEHGETANLELIHESGLFAGPLPNGSHRYQLRARFGDTSVDLEDPYRFPPILTDFDLYLLGEGTDQRLYDKLGAHPMVLEGVSGVAFVVLAPNARRVSVVGDFNFWNPRRHQMRVRGNGYWELFIPGATAGDHYKFDMTGPHGETLPQKSDPMAFEAELRPKTASIVVDQTKLPHPRPAPEQINALGAPMSIYEVHLGSWRRKDGEQWLTYRDLAEQLPAYVRDMGFTHVEFLPVSEHPFDGSWGYQPTGLYAPTSRFGTPEDFCALIDACHEHGIGVLLDWVPGHFPDDPHGLGNFDGTALYEHANPLQGRHLDWGTLIYNYGRTEVVNFLVSNALFWLERYRIDGLRVDAVASMLYLDYSRPAGGWIPNKFGGRENIEAIDFLRRFNAEVFAKFPHATTAAEESTAWPQVSRPVEFGGLGFGYKWNMGWMHDTLNYISKDPIHRKYHHGQILFGLHYAFSENFILPLSHDEVVHGKRSILGRMPGDEWQRFANLRAYYAFMFGHPGKKLLFMGSEFGQEREWNHDRSLDWHLLETPKYAGVQALVRDLNRLYRDLPALHQLDCDPFGFEWIITEDSARNVFAWMRKGNDTRARCLVIANFSPNVYQDYRVRVPFPGRWREVLNSDAAIYGGSNVGNGGEVRTLDGLVPELSLTIPPLAVIFLTPED</sequence>
<dbReference type="AlphaFoldDB" id="A0A933RVZ7"/>
<dbReference type="PANTHER" id="PTHR43651:SF3">
    <property type="entry name" value="1,4-ALPHA-GLUCAN-BRANCHING ENZYME"/>
    <property type="match status" value="1"/>
</dbReference>
<evidence type="ECO:0000256" key="11">
    <source>
        <dbReference type="PIRSR" id="PIRSR000463-1"/>
    </source>
</evidence>
<dbReference type="Gene3D" id="2.60.40.1180">
    <property type="entry name" value="Golgi alpha-mannosidase II"/>
    <property type="match status" value="1"/>
</dbReference>
<keyword evidence="8 10" id="KW-0320">Glycogen biosynthesis</keyword>
<comment type="function">
    <text evidence="2 10">Catalyzes the formation of the alpha-1,6-glucosidic linkages in glycogen by scission of a 1,4-alpha-linked oligosaccharide from growing alpha-1,4-glucan chains and the subsequent attachment of the oligosaccharide to the alpha-1,6 position.</text>
</comment>
<dbReference type="EC" id="2.4.1.18" evidence="10"/>
<evidence type="ECO:0000256" key="3">
    <source>
        <dbReference type="ARBA" id="ARBA00004964"/>
    </source>
</evidence>
<evidence type="ECO:0000313" key="14">
    <source>
        <dbReference type="Proteomes" id="UP000782519"/>
    </source>
</evidence>
<dbReference type="InterPro" id="IPR006407">
    <property type="entry name" value="GlgB"/>
</dbReference>
<evidence type="ECO:0000256" key="1">
    <source>
        <dbReference type="ARBA" id="ARBA00000826"/>
    </source>
</evidence>
<gene>
    <name evidence="10 13" type="primary">glgB</name>
    <name evidence="13" type="ORF">HZA66_07270</name>
</gene>
<dbReference type="GO" id="GO:0004553">
    <property type="term" value="F:hydrolase activity, hydrolyzing O-glycosyl compounds"/>
    <property type="evidence" value="ECO:0007669"/>
    <property type="project" value="InterPro"/>
</dbReference>
<dbReference type="Pfam" id="PF02806">
    <property type="entry name" value="Alpha-amylase_C"/>
    <property type="match status" value="1"/>
</dbReference>